<name>A0A2S5R7W6_9PROT</name>
<dbReference type="RefSeq" id="WP_104207082.1">
    <property type="nucleotide sequence ID" value="NZ_PHHC01000104.1"/>
</dbReference>
<gene>
    <name evidence="3" type="ORF">HCUR_01119</name>
</gene>
<dbReference type="InterPro" id="IPR050266">
    <property type="entry name" value="AB_hydrolase_sf"/>
</dbReference>
<proteinExistence type="predicted"/>
<feature type="domain" description="AB hydrolase-1" evidence="2">
    <location>
        <begin position="31"/>
        <end position="264"/>
    </location>
</feature>
<dbReference type="Gene3D" id="3.40.50.1820">
    <property type="entry name" value="alpha/beta hydrolase"/>
    <property type="match status" value="1"/>
</dbReference>
<reference evidence="3 4" key="1">
    <citation type="submission" date="2017-11" db="EMBL/GenBank/DDBJ databases">
        <title>Comparative genomic analysis of Holospora spp., intranuclear symbionts of paramecia.</title>
        <authorList>
            <person name="Garushyants S.K."/>
            <person name="Beliavskaya A."/>
            <person name="Malko D.B."/>
            <person name="Logacheva M.D."/>
            <person name="Rautian M.S."/>
            <person name="Gelfand M.S."/>
        </authorList>
    </citation>
    <scope>NUCLEOTIDE SEQUENCE [LARGE SCALE GENOMIC DNA]</scope>
    <source>
        <strain evidence="4">02AZ16</strain>
    </source>
</reference>
<dbReference type="PRINTS" id="PR00111">
    <property type="entry name" value="ABHYDROLASE"/>
</dbReference>
<protein>
    <submittedName>
        <fullName evidence="3">Proline iminopeptidase</fullName>
    </submittedName>
</protein>
<organism evidence="3 4">
    <name type="scientific">Holospora curviuscula</name>
    <dbReference type="NCBI Taxonomy" id="1082868"/>
    <lineage>
        <taxon>Bacteria</taxon>
        <taxon>Pseudomonadati</taxon>
        <taxon>Pseudomonadota</taxon>
        <taxon>Alphaproteobacteria</taxon>
        <taxon>Holosporales</taxon>
        <taxon>Holosporaceae</taxon>
        <taxon>Holospora</taxon>
    </lineage>
</organism>
<dbReference type="PANTHER" id="PTHR43798">
    <property type="entry name" value="MONOACYLGLYCEROL LIPASE"/>
    <property type="match status" value="1"/>
</dbReference>
<dbReference type="Proteomes" id="UP000239425">
    <property type="component" value="Unassembled WGS sequence"/>
</dbReference>
<dbReference type="EMBL" id="PHHC01000104">
    <property type="protein sequence ID" value="PPE03431.1"/>
    <property type="molecule type" value="Genomic_DNA"/>
</dbReference>
<accession>A0A2S5R7W6</accession>
<dbReference type="AlphaFoldDB" id="A0A2S5R7W6"/>
<keyword evidence="1" id="KW-0378">Hydrolase</keyword>
<dbReference type="InterPro" id="IPR000073">
    <property type="entry name" value="AB_hydrolase_1"/>
</dbReference>
<evidence type="ECO:0000313" key="4">
    <source>
        <dbReference type="Proteomes" id="UP000239425"/>
    </source>
</evidence>
<dbReference type="PANTHER" id="PTHR43798:SF31">
    <property type="entry name" value="AB HYDROLASE SUPERFAMILY PROTEIN YCLE"/>
    <property type="match status" value="1"/>
</dbReference>
<evidence type="ECO:0000256" key="1">
    <source>
        <dbReference type="ARBA" id="ARBA00022801"/>
    </source>
</evidence>
<comment type="caution">
    <text evidence="3">The sequence shown here is derived from an EMBL/GenBank/DDBJ whole genome shotgun (WGS) entry which is preliminary data.</text>
</comment>
<dbReference type="SUPFAM" id="SSF53474">
    <property type="entry name" value="alpha/beta-Hydrolases"/>
    <property type="match status" value="1"/>
</dbReference>
<keyword evidence="4" id="KW-1185">Reference proteome</keyword>
<evidence type="ECO:0000259" key="2">
    <source>
        <dbReference type="Pfam" id="PF00561"/>
    </source>
</evidence>
<dbReference type="OrthoDB" id="5492442at2"/>
<dbReference type="InterPro" id="IPR029058">
    <property type="entry name" value="AB_hydrolase_fold"/>
</dbReference>
<evidence type="ECO:0000313" key="3">
    <source>
        <dbReference type="EMBL" id="PPE03431.1"/>
    </source>
</evidence>
<sequence length="284" mass="32249">MSLQKIIELNRDNFCLKASIDGSGPVAIVIGSHKYYPRTFSENLKSKLKIICADTRGFVPASPNHTEDDFTVDKLVQDIEAMRVSLGADKIILIGHSIHAFMAMEYARAFPDRVSHLVLIASSPITGQEIYKEADRYFEESVCPERKSALQITMQRFSESGDQSFVARLLSFGPRIWYDANFDASKLWEGVEVNSVGAGIIWGSMFVDYNVANALKAISCQIFLAFGRYDYFNPPHLWEKYREHASDLTVRIFEKSAHTPQLEESDNFDEELMRWLSNKINGNL</sequence>
<dbReference type="GO" id="GO:0016020">
    <property type="term" value="C:membrane"/>
    <property type="evidence" value="ECO:0007669"/>
    <property type="project" value="TreeGrafter"/>
</dbReference>
<dbReference type="GO" id="GO:0016787">
    <property type="term" value="F:hydrolase activity"/>
    <property type="evidence" value="ECO:0007669"/>
    <property type="project" value="UniProtKB-KW"/>
</dbReference>
<dbReference type="Pfam" id="PF00561">
    <property type="entry name" value="Abhydrolase_1"/>
    <property type="match status" value="1"/>
</dbReference>